<organism evidence="8">
    <name type="scientific">Solanum chilense</name>
    <name type="common">Tomato</name>
    <name type="synonym">Lycopersicon chilense</name>
    <dbReference type="NCBI Taxonomy" id="4083"/>
    <lineage>
        <taxon>Eukaryota</taxon>
        <taxon>Viridiplantae</taxon>
        <taxon>Streptophyta</taxon>
        <taxon>Embryophyta</taxon>
        <taxon>Tracheophyta</taxon>
        <taxon>Spermatophyta</taxon>
        <taxon>Magnoliopsida</taxon>
        <taxon>eudicotyledons</taxon>
        <taxon>Gunneridae</taxon>
        <taxon>Pentapetalae</taxon>
        <taxon>asterids</taxon>
        <taxon>lamiids</taxon>
        <taxon>Solanales</taxon>
        <taxon>Solanaceae</taxon>
        <taxon>Solanoideae</taxon>
        <taxon>Solaneae</taxon>
        <taxon>Solanum</taxon>
        <taxon>Solanum subgen. Lycopersicon</taxon>
    </lineage>
</organism>
<dbReference type="AlphaFoldDB" id="A0A6N2CA85"/>
<dbReference type="GO" id="GO:0005634">
    <property type="term" value="C:nucleus"/>
    <property type="evidence" value="ECO:0007669"/>
    <property type="project" value="UniProtKB-SubCell"/>
</dbReference>
<dbReference type="PANTHER" id="PTHR21394">
    <property type="entry name" value="MAU2 CHROMATID COHESION FACTOR HOMOLOG"/>
    <property type="match status" value="1"/>
</dbReference>
<dbReference type="FunFam" id="1.25.40.10:FF:000614">
    <property type="entry name" value="Sister chromatid cohesion protein SCC4"/>
    <property type="match status" value="1"/>
</dbReference>
<evidence type="ECO:0000256" key="4">
    <source>
        <dbReference type="ARBA" id="ARBA00022776"/>
    </source>
</evidence>
<keyword evidence="5" id="KW-0159">Chromosome partition</keyword>
<gene>
    <name evidence="8" type="ORF">EJD97_006317</name>
</gene>
<evidence type="ECO:0000256" key="1">
    <source>
        <dbReference type="ARBA" id="ARBA00004123"/>
    </source>
</evidence>
<evidence type="ECO:0000256" key="3">
    <source>
        <dbReference type="ARBA" id="ARBA00022618"/>
    </source>
</evidence>
<protein>
    <recommendedName>
        <fullName evidence="9">Sister chromatid cohesion protein SCC4</fullName>
    </recommendedName>
</protein>
<evidence type="ECO:0008006" key="9">
    <source>
        <dbReference type="Google" id="ProtNLM"/>
    </source>
</evidence>
<reference evidence="8" key="1">
    <citation type="submission" date="2019-05" db="EMBL/GenBank/DDBJ databases">
        <title>The de novo reference genome and transcriptome assemblies of the wild tomato species Solanum chilense.</title>
        <authorList>
            <person name="Stam R."/>
            <person name="Nosenko T."/>
            <person name="Hoerger A.C."/>
            <person name="Stephan W."/>
            <person name="Seidel M.A."/>
            <person name="Kuhn J.M.M."/>
            <person name="Haberer G."/>
            <person name="Tellier A."/>
        </authorList>
    </citation>
    <scope>NUCLEOTIDE SEQUENCE</scope>
    <source>
        <tissue evidence="8">Mature leaves</tissue>
    </source>
</reference>
<proteinExistence type="inferred from homology"/>
<keyword evidence="6" id="KW-0539">Nucleus</keyword>
<dbReference type="Pfam" id="PF10345">
    <property type="entry name" value="Cohesin_load"/>
    <property type="match status" value="1"/>
</dbReference>
<keyword evidence="7" id="KW-0131">Cell cycle</keyword>
<comment type="caution">
    <text evidence="8">The sequence shown here is derived from an EMBL/GenBank/DDBJ whole genome shotgun (WGS) entry which is preliminary data.</text>
</comment>
<dbReference type="EMBL" id="RXGB01000191">
    <property type="protein sequence ID" value="TMX04637.1"/>
    <property type="molecule type" value="Genomic_DNA"/>
</dbReference>
<dbReference type="InterPro" id="IPR011990">
    <property type="entry name" value="TPR-like_helical_dom_sf"/>
</dbReference>
<dbReference type="Gene3D" id="1.25.40.10">
    <property type="entry name" value="Tetratricopeptide repeat domain"/>
    <property type="match status" value="1"/>
</dbReference>
<evidence type="ECO:0000313" key="8">
    <source>
        <dbReference type="EMBL" id="TMX04637.1"/>
    </source>
</evidence>
<comment type="subcellular location">
    <subcellularLocation>
        <location evidence="1">Nucleus</location>
    </subcellularLocation>
</comment>
<evidence type="ECO:0000256" key="6">
    <source>
        <dbReference type="ARBA" id="ARBA00023242"/>
    </source>
</evidence>
<dbReference type="SUPFAM" id="SSF48452">
    <property type="entry name" value="TPR-like"/>
    <property type="match status" value="1"/>
</dbReference>
<evidence type="ECO:0000256" key="2">
    <source>
        <dbReference type="ARBA" id="ARBA00008585"/>
    </source>
</evidence>
<dbReference type="GO" id="GO:0007064">
    <property type="term" value="P:mitotic sister chromatid cohesion"/>
    <property type="evidence" value="ECO:0007669"/>
    <property type="project" value="InterPro"/>
</dbReference>
<accession>A0A6N2CA85</accession>
<name>A0A6N2CA85_SOLCI</name>
<evidence type="ECO:0000256" key="7">
    <source>
        <dbReference type="ARBA" id="ARBA00023306"/>
    </source>
</evidence>
<dbReference type="GO" id="GO:0007059">
    <property type="term" value="P:chromosome segregation"/>
    <property type="evidence" value="ECO:0007669"/>
    <property type="project" value="UniProtKB-KW"/>
</dbReference>
<keyword evidence="3" id="KW-0132">Cell division</keyword>
<dbReference type="GO" id="GO:0051301">
    <property type="term" value="P:cell division"/>
    <property type="evidence" value="ECO:0007669"/>
    <property type="project" value="UniProtKB-KW"/>
</dbReference>
<evidence type="ECO:0000256" key="5">
    <source>
        <dbReference type="ARBA" id="ARBA00022829"/>
    </source>
</evidence>
<keyword evidence="4" id="KW-0498">Mitosis</keyword>
<comment type="similarity">
    <text evidence="2">Belongs to the SCC4/mau-2 family.</text>
</comment>
<sequence length="721" mass="81527">MEAVAEGLWGLADYEEKKGEIGKAVKCLEAICQSQVSFLPIIEIKTRLRIATLLLNHSNNVNHAKSHLERSQLLLKSIPSFFELKCRAYSLLSQCYQLVGAIPSQKQILNKALELISTSEDGFSGRLWYCNFNSQLANALTIEGDHHGSISALDDGLMCATQMCYPELQMFFATSILHVHLMQWENESSVRDALNRCDVIWESIELEKRQQCLGLLFYNELLHVFYLLRICDYKNAGQHVDKLDAAMKSDLQRRQQINELSKELDAVNESLSRSDLNYRDRSALSTKRAYLEEQLSNLTGNDKEFSEPIYFGSARRTWEDKLGLAPPPVDGEWLPKGAIYALIDLTVAIFNRPKGLFKECLKRIQSGLQSVQEELKKYGILDGMREPEVDLQHSAIWIASVYLMLLMHFLENKVAVDLTRSEFVEAQEALVQMRSWYIRFPTILQACECVIEMLRGQYAHCVGCYDEANYHFLEASRLSENKSMQAMCFVYAAISYICMGDAESSAKALDLIGPVLGVMDSFTGVREKTSVLLAHGFLLMRQQNLQEARNRLAFGLQTTHNTLGNLQLVSQYLTVLGNLGLALRDTVQAREILRSSLTLAKKLNDIPTQIWVLSNLTAMYQQLGEKGSEMENLDYQTKKVEDLQKRISTACLSSHHVELIAKVKAEAHQLSETDIKRAISGPSMRVDLDIPESIGLSVTSPMASSTRLMDFDMGRLRKRKA</sequence>
<dbReference type="InterPro" id="IPR019440">
    <property type="entry name" value="MAU2"/>
</dbReference>